<comment type="caution">
    <text evidence="1">The sequence shown here is derived from an EMBL/GenBank/DDBJ whole genome shotgun (WGS) entry which is preliminary data.</text>
</comment>
<dbReference type="EMBL" id="QTSX02004309">
    <property type="protein sequence ID" value="KAJ9066075.1"/>
    <property type="molecule type" value="Genomic_DNA"/>
</dbReference>
<evidence type="ECO:0000313" key="2">
    <source>
        <dbReference type="Proteomes" id="UP001165960"/>
    </source>
</evidence>
<evidence type="ECO:0000313" key="1">
    <source>
        <dbReference type="EMBL" id="KAJ9066075.1"/>
    </source>
</evidence>
<sequence>MTASCRNYKQFVAFQQWAHDLLLFLLANQYGFLLVQQHLQSTEDVFSYKVGQAAWQESIKISHTSQGAGLDNLIQKLNQLRGHLNNKMVLLETYAISSSSVEKEAA</sequence>
<proteinExistence type="predicted"/>
<organism evidence="1 2">
    <name type="scientific">Entomophthora muscae</name>
    <dbReference type="NCBI Taxonomy" id="34485"/>
    <lineage>
        <taxon>Eukaryota</taxon>
        <taxon>Fungi</taxon>
        <taxon>Fungi incertae sedis</taxon>
        <taxon>Zoopagomycota</taxon>
        <taxon>Entomophthoromycotina</taxon>
        <taxon>Entomophthoromycetes</taxon>
        <taxon>Entomophthorales</taxon>
        <taxon>Entomophthoraceae</taxon>
        <taxon>Entomophthora</taxon>
    </lineage>
</organism>
<protein>
    <submittedName>
        <fullName evidence="1">Uncharacterized protein</fullName>
    </submittedName>
</protein>
<accession>A0ACC2SUX9</accession>
<gene>
    <name evidence="1" type="ORF">DSO57_1013298</name>
</gene>
<keyword evidence="2" id="KW-1185">Reference proteome</keyword>
<name>A0ACC2SUX9_9FUNG</name>
<dbReference type="Proteomes" id="UP001165960">
    <property type="component" value="Unassembled WGS sequence"/>
</dbReference>
<reference evidence="1" key="1">
    <citation type="submission" date="2022-04" db="EMBL/GenBank/DDBJ databases">
        <title>Genome of the entomopathogenic fungus Entomophthora muscae.</title>
        <authorList>
            <person name="Elya C."/>
            <person name="Lovett B.R."/>
            <person name="Lee E."/>
            <person name="Macias A.M."/>
            <person name="Hajek A.E."/>
            <person name="De Bivort B.L."/>
            <person name="Kasson M.T."/>
            <person name="De Fine Licht H.H."/>
            <person name="Stajich J.E."/>
        </authorList>
    </citation>
    <scope>NUCLEOTIDE SEQUENCE</scope>
    <source>
        <strain evidence="1">Berkeley</strain>
    </source>
</reference>